<dbReference type="InterPro" id="IPR029058">
    <property type="entry name" value="AB_hydrolase_fold"/>
</dbReference>
<dbReference type="PANTHER" id="PTHR43798:SF5">
    <property type="entry name" value="MONOACYLGLYCEROL LIPASE ABHD6"/>
    <property type="match status" value="1"/>
</dbReference>
<feature type="domain" description="AB hydrolase-1" evidence="1">
    <location>
        <begin position="23"/>
        <end position="191"/>
    </location>
</feature>
<evidence type="ECO:0000313" key="3">
    <source>
        <dbReference type="Proteomes" id="UP001160301"/>
    </source>
</evidence>
<dbReference type="InterPro" id="IPR000073">
    <property type="entry name" value="AB_hydrolase_1"/>
</dbReference>
<dbReference type="GO" id="GO:0016787">
    <property type="term" value="F:hydrolase activity"/>
    <property type="evidence" value="ECO:0007669"/>
    <property type="project" value="UniProtKB-KW"/>
</dbReference>
<dbReference type="PANTHER" id="PTHR43798">
    <property type="entry name" value="MONOACYLGLYCEROL LIPASE"/>
    <property type="match status" value="1"/>
</dbReference>
<comment type="caution">
    <text evidence="2">The sequence shown here is derived from an EMBL/GenBank/DDBJ whole genome shotgun (WGS) entry which is preliminary data.</text>
</comment>
<evidence type="ECO:0000313" key="2">
    <source>
        <dbReference type="EMBL" id="MDI1428805.1"/>
    </source>
</evidence>
<dbReference type="EMBL" id="JARZHI010000003">
    <property type="protein sequence ID" value="MDI1428805.1"/>
    <property type="molecule type" value="Genomic_DNA"/>
</dbReference>
<sequence>MDGRVDIGDDLSLHIHCIGEGVPTVVLDSGLGLDGSAWADVQPEVGRFTRVCAYDRAGRGYSSAAPKPHSNRQMAHELGVLLDRAGQRGPYVLVGHSMGGMNVRLFASEHADRVAGMVLVDAVGDEQPSRYWALMPDAAMAEMRDMLDKLPEGLDFDTFVAGFADMRAASRSMGDVPLVVLTHGREDPPPPQVSSAEQTMKIRVAWQEMQTDLAKLSTNAVHVTAPKSGHNMQWEAPRLVVGAIHQVVIAARGHGRVNSAALLPLANDAVAK</sequence>
<evidence type="ECO:0000259" key="1">
    <source>
        <dbReference type="Pfam" id="PF00561"/>
    </source>
</evidence>
<dbReference type="PRINTS" id="PR00111">
    <property type="entry name" value="ABHYDROLASE"/>
</dbReference>
<dbReference type="Gene3D" id="3.40.50.1820">
    <property type="entry name" value="alpha/beta hydrolase"/>
    <property type="match status" value="1"/>
</dbReference>
<accession>A0ABT6NKG7</accession>
<protein>
    <submittedName>
        <fullName evidence="2">Alpha/beta fold hydrolase</fullName>
    </submittedName>
</protein>
<gene>
    <name evidence="2" type="ORF">QHF89_04845</name>
</gene>
<proteinExistence type="predicted"/>
<keyword evidence="2" id="KW-0378">Hydrolase</keyword>
<name>A0ABT6NKG7_9BACT</name>
<dbReference type="Pfam" id="PF00561">
    <property type="entry name" value="Abhydrolase_1"/>
    <property type="match status" value="1"/>
</dbReference>
<dbReference type="InterPro" id="IPR050266">
    <property type="entry name" value="AB_hydrolase_sf"/>
</dbReference>
<dbReference type="SUPFAM" id="SSF53474">
    <property type="entry name" value="alpha/beta-Hydrolases"/>
    <property type="match status" value="1"/>
</dbReference>
<keyword evidence="3" id="KW-1185">Reference proteome</keyword>
<dbReference type="Proteomes" id="UP001160301">
    <property type="component" value="Unassembled WGS sequence"/>
</dbReference>
<organism evidence="2 3">
    <name type="scientific">Polyangium sorediatum</name>
    <dbReference type="NCBI Taxonomy" id="889274"/>
    <lineage>
        <taxon>Bacteria</taxon>
        <taxon>Pseudomonadati</taxon>
        <taxon>Myxococcota</taxon>
        <taxon>Polyangia</taxon>
        <taxon>Polyangiales</taxon>
        <taxon>Polyangiaceae</taxon>
        <taxon>Polyangium</taxon>
    </lineage>
</organism>
<reference evidence="2 3" key="1">
    <citation type="submission" date="2023-04" db="EMBL/GenBank/DDBJ databases">
        <title>The genome sequence of Polyangium sorediatum DSM14670.</title>
        <authorList>
            <person name="Zhang X."/>
        </authorList>
    </citation>
    <scope>NUCLEOTIDE SEQUENCE [LARGE SCALE GENOMIC DNA]</scope>
    <source>
        <strain evidence="2 3">DSM 14670</strain>
    </source>
</reference>